<evidence type="ECO:0000256" key="1">
    <source>
        <dbReference type="SAM" id="MobiDB-lite"/>
    </source>
</evidence>
<proteinExistence type="predicted"/>
<dbReference type="PROSITE" id="PS51257">
    <property type="entry name" value="PROKAR_LIPOPROTEIN"/>
    <property type="match status" value="1"/>
</dbReference>
<organism evidence="2 3">
    <name type="scientific">Autumnicola edwardsiae</name>
    <dbReference type="NCBI Taxonomy" id="3075594"/>
    <lineage>
        <taxon>Bacteria</taxon>
        <taxon>Pseudomonadati</taxon>
        <taxon>Bacteroidota</taxon>
        <taxon>Flavobacteriia</taxon>
        <taxon>Flavobacteriales</taxon>
        <taxon>Flavobacteriaceae</taxon>
        <taxon>Autumnicola</taxon>
    </lineage>
</organism>
<dbReference type="EMBL" id="JAVRHP010000066">
    <property type="protein sequence ID" value="MDT0650899.1"/>
    <property type="molecule type" value="Genomic_DNA"/>
</dbReference>
<name>A0ABU3CX05_9FLAO</name>
<dbReference type="RefSeq" id="WP_156100710.1">
    <property type="nucleotide sequence ID" value="NZ_JAVRHP010000066.1"/>
</dbReference>
<protein>
    <submittedName>
        <fullName evidence="2">Uncharacterized protein</fullName>
    </submittedName>
</protein>
<gene>
    <name evidence="2" type="ORF">RM529_12120</name>
</gene>
<evidence type="ECO:0000313" key="3">
    <source>
        <dbReference type="Proteomes" id="UP001248819"/>
    </source>
</evidence>
<feature type="region of interest" description="Disordered" evidence="1">
    <location>
        <begin position="27"/>
        <end position="55"/>
    </location>
</feature>
<evidence type="ECO:0000313" key="2">
    <source>
        <dbReference type="EMBL" id="MDT0650899.1"/>
    </source>
</evidence>
<feature type="compositionally biased region" description="Acidic residues" evidence="1">
    <location>
        <begin position="30"/>
        <end position="55"/>
    </location>
</feature>
<accession>A0ABU3CX05</accession>
<keyword evidence="3" id="KW-1185">Reference proteome</keyword>
<comment type="caution">
    <text evidence="2">The sequence shown here is derived from an EMBL/GenBank/DDBJ whole genome shotgun (WGS) entry which is preliminary data.</text>
</comment>
<reference evidence="2 3" key="1">
    <citation type="submission" date="2023-09" db="EMBL/GenBank/DDBJ databases">
        <authorList>
            <person name="Rey-Velasco X."/>
        </authorList>
    </citation>
    <scope>NUCLEOTIDE SEQUENCE [LARGE SCALE GENOMIC DNA]</scope>
    <source>
        <strain evidence="2 3">F297</strain>
    </source>
</reference>
<dbReference type="Proteomes" id="UP001248819">
    <property type="component" value="Unassembled WGS sequence"/>
</dbReference>
<sequence length="55" mass="6567">MKNMKFILLLVFIVGINFSLMSCRETTETEHDDMDDMEMQDEGMMEEDDMQMDHD</sequence>